<sequence>MIPNILLQQQICFSKAKTGQFLTGQTQSPNLNSVEHTFHMLKTKT</sequence>
<dbReference type="AlphaFoldDB" id="A0A0E9QYU8"/>
<evidence type="ECO:0000313" key="1">
    <source>
        <dbReference type="EMBL" id="JAH21415.1"/>
    </source>
</evidence>
<proteinExistence type="predicted"/>
<name>A0A0E9QYU8_ANGAN</name>
<reference evidence="1" key="2">
    <citation type="journal article" date="2015" name="Fish Shellfish Immunol.">
        <title>Early steps in the European eel (Anguilla anguilla)-Vibrio vulnificus interaction in the gills: Role of the RtxA13 toxin.</title>
        <authorList>
            <person name="Callol A."/>
            <person name="Pajuelo D."/>
            <person name="Ebbesson L."/>
            <person name="Teles M."/>
            <person name="MacKenzie S."/>
            <person name="Amaro C."/>
        </authorList>
    </citation>
    <scope>NUCLEOTIDE SEQUENCE</scope>
</reference>
<protein>
    <submittedName>
        <fullName evidence="1">Uncharacterized protein</fullName>
    </submittedName>
</protein>
<accession>A0A0E9QYU8</accession>
<organism evidence="1">
    <name type="scientific">Anguilla anguilla</name>
    <name type="common">European freshwater eel</name>
    <name type="synonym">Muraena anguilla</name>
    <dbReference type="NCBI Taxonomy" id="7936"/>
    <lineage>
        <taxon>Eukaryota</taxon>
        <taxon>Metazoa</taxon>
        <taxon>Chordata</taxon>
        <taxon>Craniata</taxon>
        <taxon>Vertebrata</taxon>
        <taxon>Euteleostomi</taxon>
        <taxon>Actinopterygii</taxon>
        <taxon>Neopterygii</taxon>
        <taxon>Teleostei</taxon>
        <taxon>Anguilliformes</taxon>
        <taxon>Anguillidae</taxon>
        <taxon>Anguilla</taxon>
    </lineage>
</organism>
<dbReference type="EMBL" id="GBXM01087162">
    <property type="protein sequence ID" value="JAH21415.1"/>
    <property type="molecule type" value="Transcribed_RNA"/>
</dbReference>
<reference evidence="1" key="1">
    <citation type="submission" date="2014-11" db="EMBL/GenBank/DDBJ databases">
        <authorList>
            <person name="Amaro Gonzalez C."/>
        </authorList>
    </citation>
    <scope>NUCLEOTIDE SEQUENCE</scope>
</reference>